<organism evidence="2 3">
    <name type="scientific">Nocardia terrae</name>
    <dbReference type="NCBI Taxonomy" id="2675851"/>
    <lineage>
        <taxon>Bacteria</taxon>
        <taxon>Bacillati</taxon>
        <taxon>Actinomycetota</taxon>
        <taxon>Actinomycetes</taxon>
        <taxon>Mycobacteriales</taxon>
        <taxon>Nocardiaceae</taxon>
        <taxon>Nocardia</taxon>
    </lineage>
</organism>
<proteinExistence type="predicted"/>
<dbReference type="InterPro" id="IPR037523">
    <property type="entry name" value="VOC_core"/>
</dbReference>
<keyword evidence="3" id="KW-1185">Reference proteome</keyword>
<dbReference type="PANTHER" id="PTHR36503">
    <property type="entry name" value="BLR2520 PROTEIN"/>
    <property type="match status" value="1"/>
</dbReference>
<comment type="caution">
    <text evidence="2">The sequence shown here is derived from an EMBL/GenBank/DDBJ whole genome shotgun (WGS) entry which is preliminary data.</text>
</comment>
<dbReference type="InterPro" id="IPR029068">
    <property type="entry name" value="Glyas_Bleomycin-R_OHBP_Dase"/>
</dbReference>
<dbReference type="SUPFAM" id="SSF54593">
    <property type="entry name" value="Glyoxalase/Bleomycin resistance protein/Dihydroxybiphenyl dioxygenase"/>
    <property type="match status" value="1"/>
</dbReference>
<protein>
    <submittedName>
        <fullName evidence="2">Glyoxalase</fullName>
    </submittedName>
</protein>
<evidence type="ECO:0000259" key="1">
    <source>
        <dbReference type="PROSITE" id="PS51819"/>
    </source>
</evidence>
<evidence type="ECO:0000313" key="2">
    <source>
        <dbReference type="EMBL" id="MVU78428.1"/>
    </source>
</evidence>
<gene>
    <name evidence="2" type="ORF">GPX89_14380</name>
</gene>
<dbReference type="EMBL" id="WRPP01000002">
    <property type="protein sequence ID" value="MVU78428.1"/>
    <property type="molecule type" value="Genomic_DNA"/>
</dbReference>
<dbReference type="PANTHER" id="PTHR36503:SF3">
    <property type="entry name" value="BLR0126 PROTEIN"/>
    <property type="match status" value="1"/>
</dbReference>
<dbReference type="AlphaFoldDB" id="A0A7K1UX22"/>
<name>A0A7K1UX22_9NOCA</name>
<dbReference type="Gene3D" id="3.10.180.10">
    <property type="entry name" value="2,3-Dihydroxybiphenyl 1,2-Dioxygenase, domain 1"/>
    <property type="match status" value="1"/>
</dbReference>
<sequence length="130" mass="14023">MNIRLNVIEIVVADMAAALNFYRRLGLAFAEGAENEPHVDTDLGGGVKLMLDTEDTIRSFRPDWVAPKGGGRIGLACDCGTPQGVDSKYEELVAAGYQGEMKPFDAFWGQRYAVVLDPDGNGVDLYAPLG</sequence>
<dbReference type="Proteomes" id="UP000466794">
    <property type="component" value="Unassembled WGS sequence"/>
</dbReference>
<evidence type="ECO:0000313" key="3">
    <source>
        <dbReference type="Proteomes" id="UP000466794"/>
    </source>
</evidence>
<dbReference type="InterPro" id="IPR004360">
    <property type="entry name" value="Glyas_Fos-R_dOase_dom"/>
</dbReference>
<dbReference type="Pfam" id="PF00903">
    <property type="entry name" value="Glyoxalase"/>
    <property type="match status" value="1"/>
</dbReference>
<reference evidence="2 3" key="1">
    <citation type="submission" date="2019-12" db="EMBL/GenBank/DDBJ databases">
        <title>Nocardia sp. nov. ET3-3 isolated from soil.</title>
        <authorList>
            <person name="Kanchanasin P."/>
            <person name="Tanasupawat S."/>
            <person name="Yuki M."/>
            <person name="Kudo T."/>
        </authorList>
    </citation>
    <scope>NUCLEOTIDE SEQUENCE [LARGE SCALE GENOMIC DNA]</scope>
    <source>
        <strain evidence="2 3">ET3-3</strain>
    </source>
</reference>
<dbReference type="RefSeq" id="WP_157387920.1">
    <property type="nucleotide sequence ID" value="NZ_WRPP01000002.1"/>
</dbReference>
<dbReference type="PROSITE" id="PS51819">
    <property type="entry name" value="VOC"/>
    <property type="match status" value="1"/>
</dbReference>
<feature type="domain" description="VOC" evidence="1">
    <location>
        <begin position="4"/>
        <end position="128"/>
    </location>
</feature>
<accession>A0A7K1UX22</accession>